<dbReference type="InterPro" id="IPR011990">
    <property type="entry name" value="TPR-like_helical_dom_sf"/>
</dbReference>
<keyword evidence="1" id="KW-0732">Signal</keyword>
<dbReference type="RefSeq" id="WP_135767319.1">
    <property type="nucleotide sequence ID" value="NZ_RQET01000004.1"/>
</dbReference>
<comment type="caution">
    <text evidence="2">The sequence shown here is derived from an EMBL/GenBank/DDBJ whole genome shotgun (WGS) entry which is preliminary data.</text>
</comment>
<dbReference type="Proteomes" id="UP000298458">
    <property type="component" value="Unassembled WGS sequence"/>
</dbReference>
<dbReference type="Pfam" id="PF13429">
    <property type="entry name" value="TPR_15"/>
    <property type="match status" value="1"/>
</dbReference>
<evidence type="ECO:0000313" key="3">
    <source>
        <dbReference type="Proteomes" id="UP000298458"/>
    </source>
</evidence>
<reference evidence="2" key="1">
    <citation type="journal article" date="2019" name="PLoS Negl. Trop. Dis.">
        <title>Revisiting the worldwide diversity of Leptospira species in the environment.</title>
        <authorList>
            <person name="Vincent A.T."/>
            <person name="Schiettekatte O."/>
            <person name="Bourhy P."/>
            <person name="Veyrier F.J."/>
            <person name="Picardeau M."/>
        </authorList>
    </citation>
    <scope>NUCLEOTIDE SEQUENCE [LARGE SCALE GENOMIC DNA]</scope>
    <source>
        <strain evidence="2">SSW15</strain>
    </source>
</reference>
<dbReference type="AlphaFoldDB" id="A0A4R9GIF7"/>
<feature type="signal peptide" evidence="1">
    <location>
        <begin position="1"/>
        <end position="25"/>
    </location>
</feature>
<organism evidence="2 3">
    <name type="scientific">Leptospira fletcheri</name>
    <dbReference type="NCBI Taxonomy" id="2484981"/>
    <lineage>
        <taxon>Bacteria</taxon>
        <taxon>Pseudomonadati</taxon>
        <taxon>Spirochaetota</taxon>
        <taxon>Spirochaetia</taxon>
        <taxon>Leptospirales</taxon>
        <taxon>Leptospiraceae</taxon>
        <taxon>Leptospira</taxon>
    </lineage>
</organism>
<dbReference type="InterPro" id="IPR019734">
    <property type="entry name" value="TPR_rpt"/>
</dbReference>
<protein>
    <submittedName>
        <fullName evidence="2">Uncharacterized protein</fullName>
    </submittedName>
</protein>
<evidence type="ECO:0000256" key="1">
    <source>
        <dbReference type="SAM" id="SignalP"/>
    </source>
</evidence>
<sequence length="264" mass="29852">MVKQKRITVLLCALLLNFFGGNAIAQEQPDYRTALAEFQKGNTEKALEIIRTLHEQGKRSYETHYLAAFCHYKAGRMKSAGTHWSEALKLKPGDPVVSADFTRYLLQVGRNDDALEIITKSYETDPKNREVRLLYATALLYNGKARDALYVIEKLKAEDSNDYRPLVLEAQVYYYLGSAEKAEVSLKWAQSLVPNNANVLNNLALVYEKGGNQEAKRGNVKKALDQFKSAREQIDAALKIKPEDEKFKGNLQRIEARIHALTQG</sequence>
<evidence type="ECO:0000313" key="2">
    <source>
        <dbReference type="EMBL" id="TGK11916.1"/>
    </source>
</evidence>
<accession>A0A4R9GIF7</accession>
<dbReference type="SMART" id="SM00028">
    <property type="entry name" value="TPR"/>
    <property type="match status" value="4"/>
</dbReference>
<dbReference type="SUPFAM" id="SSF48452">
    <property type="entry name" value="TPR-like"/>
    <property type="match status" value="2"/>
</dbReference>
<feature type="chain" id="PRO_5020330762" evidence="1">
    <location>
        <begin position="26"/>
        <end position="264"/>
    </location>
</feature>
<dbReference type="Gene3D" id="1.25.40.10">
    <property type="entry name" value="Tetratricopeptide repeat domain"/>
    <property type="match status" value="1"/>
</dbReference>
<dbReference type="OrthoDB" id="324977at2"/>
<proteinExistence type="predicted"/>
<gene>
    <name evidence="2" type="ORF">EHO60_06420</name>
</gene>
<keyword evidence="3" id="KW-1185">Reference proteome</keyword>
<name>A0A4R9GIF7_9LEPT</name>
<dbReference type="PANTHER" id="PTHR12558">
    <property type="entry name" value="CELL DIVISION CYCLE 16,23,27"/>
    <property type="match status" value="1"/>
</dbReference>
<dbReference type="EMBL" id="RQET01000004">
    <property type="protein sequence ID" value="TGK11916.1"/>
    <property type="molecule type" value="Genomic_DNA"/>
</dbReference>
<dbReference type="PANTHER" id="PTHR12558:SF13">
    <property type="entry name" value="CELL DIVISION CYCLE PROTEIN 27 HOMOLOG"/>
    <property type="match status" value="1"/>
</dbReference>